<protein>
    <recommendedName>
        <fullName evidence="5">Tetratricopeptide repeat protein 29</fullName>
    </recommendedName>
</protein>
<dbReference type="GeneID" id="14906852"/>
<dbReference type="SMART" id="SM00028">
    <property type="entry name" value="TPR"/>
    <property type="match status" value="4"/>
</dbReference>
<dbReference type="GO" id="GO:0005929">
    <property type="term" value="C:cilium"/>
    <property type="evidence" value="ECO:0007669"/>
    <property type="project" value="TreeGrafter"/>
</dbReference>
<dbReference type="OrthoDB" id="286233at2759"/>
<dbReference type="GO" id="GO:0003341">
    <property type="term" value="P:cilium movement"/>
    <property type="evidence" value="ECO:0007669"/>
    <property type="project" value="TreeGrafter"/>
</dbReference>
<evidence type="ECO:0000256" key="2">
    <source>
        <dbReference type="ARBA" id="ARBA00022490"/>
    </source>
</evidence>
<keyword evidence="3" id="KW-0677">Repeat</keyword>
<comment type="subcellular location">
    <subcellularLocation>
        <location evidence="1">Cytoplasm</location>
    </subcellularLocation>
</comment>
<organism evidence="6 7">
    <name type="scientific">Ichthyophthirius multifiliis</name>
    <name type="common">White spot disease agent</name>
    <name type="synonym">Ich</name>
    <dbReference type="NCBI Taxonomy" id="5932"/>
    <lineage>
        <taxon>Eukaryota</taxon>
        <taxon>Sar</taxon>
        <taxon>Alveolata</taxon>
        <taxon>Ciliophora</taxon>
        <taxon>Intramacronucleata</taxon>
        <taxon>Oligohymenophorea</taxon>
        <taxon>Hymenostomatida</taxon>
        <taxon>Ophryoglenina</taxon>
        <taxon>Ichthyophthirius</taxon>
    </lineage>
</organism>
<dbReference type="InterPro" id="IPR019734">
    <property type="entry name" value="TPR_rpt"/>
</dbReference>
<dbReference type="OMA" id="WESNESP"/>
<dbReference type="InterPro" id="IPR051476">
    <property type="entry name" value="Bac_ResReg_Asp_Phosphatase"/>
</dbReference>
<keyword evidence="4" id="KW-0802">TPR repeat</keyword>
<dbReference type="AlphaFoldDB" id="G0QVL3"/>
<accession>G0QVL3</accession>
<dbReference type="SUPFAM" id="SSF48452">
    <property type="entry name" value="TPR-like"/>
    <property type="match status" value="1"/>
</dbReference>
<sequence>MNKSQQSPPNHEQSQQKQLLNQSNIHQKTFSLNKNPNIVQTIAQNNQMHSTPIQPSRFGLKEKLKPISFNSIKVLEEMENQIEEASVLFNGADQNTQKKMNQYIKQIEPQQKRIKQANQFQIKPLRKKESDFQMFKEIFVLPQQSRLNQLKIAEKEQEVQEIKFLDSAEQFFHSSNTENPNNLMNNNKKDKKSVVKFNQQEVFKNQSVLINSTLKEDAKVKMGVQTQSPVKRVQEKNFKSNVSILEQTLCLDQNNEPQKQFFDQLIQVQPPDLPNATSFSPINPGNGYAPSVPLLNIFDENNKNNVKDLLIRVKAGQQAGDVQKEAHLSFYLGVVYDNQKKYNEALKSYLKYQTCANIMEDKIGIALGANRIGIDYFYINDYEKSLEYHKINIENSDQENIFAGYYNLGIVLRKYQMRQESIENFSYALQWSRDRDELESECLCLGQLGLTLQESGYLEDSLNHFTDCYELSKKLKKINFNQIVYYILLKFWDIQK</sequence>
<evidence type="ECO:0000313" key="7">
    <source>
        <dbReference type="Proteomes" id="UP000008983"/>
    </source>
</evidence>
<dbReference type="GO" id="GO:0005737">
    <property type="term" value="C:cytoplasm"/>
    <property type="evidence" value="ECO:0007669"/>
    <property type="project" value="UniProtKB-SubCell"/>
</dbReference>
<evidence type="ECO:0000256" key="5">
    <source>
        <dbReference type="ARBA" id="ARBA00040665"/>
    </source>
</evidence>
<gene>
    <name evidence="6" type="ORF">IMG5_124480</name>
</gene>
<reference evidence="6 7" key="1">
    <citation type="submission" date="2011-07" db="EMBL/GenBank/DDBJ databases">
        <authorList>
            <person name="Coyne R."/>
            <person name="Brami D."/>
            <person name="Johnson J."/>
            <person name="Hostetler J."/>
            <person name="Hannick L."/>
            <person name="Clark T."/>
            <person name="Cassidy-Hanley D."/>
            <person name="Inman J."/>
        </authorList>
    </citation>
    <scope>NUCLEOTIDE SEQUENCE [LARGE SCALE GENOMIC DNA]</scope>
    <source>
        <strain evidence="6 7">G5</strain>
    </source>
</reference>
<dbReference type="RefSeq" id="XP_004032323.1">
    <property type="nucleotide sequence ID" value="XM_004032275.1"/>
</dbReference>
<keyword evidence="2" id="KW-0963">Cytoplasm</keyword>
<dbReference type="Proteomes" id="UP000008983">
    <property type="component" value="Unassembled WGS sequence"/>
</dbReference>
<keyword evidence="7" id="KW-1185">Reference proteome</keyword>
<dbReference type="PANTHER" id="PTHR46630">
    <property type="entry name" value="TETRATRICOPEPTIDE REPEAT PROTEIN 29"/>
    <property type="match status" value="1"/>
</dbReference>
<dbReference type="InterPro" id="IPR011990">
    <property type="entry name" value="TPR-like_helical_dom_sf"/>
</dbReference>
<dbReference type="eggNOG" id="ENOG502RQTX">
    <property type="taxonomic scope" value="Eukaryota"/>
</dbReference>
<evidence type="ECO:0000256" key="4">
    <source>
        <dbReference type="ARBA" id="ARBA00022803"/>
    </source>
</evidence>
<dbReference type="EMBL" id="GL983948">
    <property type="protein sequence ID" value="EGR30736.1"/>
    <property type="molecule type" value="Genomic_DNA"/>
</dbReference>
<evidence type="ECO:0000313" key="6">
    <source>
        <dbReference type="EMBL" id="EGR30736.1"/>
    </source>
</evidence>
<dbReference type="Gene3D" id="1.25.40.10">
    <property type="entry name" value="Tetratricopeptide repeat domain"/>
    <property type="match status" value="2"/>
</dbReference>
<dbReference type="PANTHER" id="PTHR46630:SF1">
    <property type="entry name" value="TETRATRICOPEPTIDE REPEAT PROTEIN 29"/>
    <property type="match status" value="1"/>
</dbReference>
<evidence type="ECO:0000256" key="1">
    <source>
        <dbReference type="ARBA" id="ARBA00004496"/>
    </source>
</evidence>
<dbReference type="InParanoid" id="G0QVL3"/>
<name>G0QVL3_ICHMU</name>
<evidence type="ECO:0000256" key="3">
    <source>
        <dbReference type="ARBA" id="ARBA00022737"/>
    </source>
</evidence>
<proteinExistence type="predicted"/>